<evidence type="ECO:0000259" key="1">
    <source>
        <dbReference type="Pfam" id="PF24626"/>
    </source>
</evidence>
<dbReference type="RefSeq" id="XP_014496222.1">
    <property type="nucleotide sequence ID" value="XM_014640736.1"/>
</dbReference>
<evidence type="ECO:0000313" key="2">
    <source>
        <dbReference type="Proteomes" id="UP000087766"/>
    </source>
</evidence>
<dbReference type="PANTHER" id="PTHR46148">
    <property type="entry name" value="CHROMO DOMAIN-CONTAINING PROTEIN"/>
    <property type="match status" value="1"/>
</dbReference>
<dbReference type="OrthoDB" id="1939135at2759"/>
<organism evidence="2 3">
    <name type="scientific">Vigna radiata var. radiata</name>
    <name type="common">Mung bean</name>
    <name type="synonym">Phaseolus aureus</name>
    <dbReference type="NCBI Taxonomy" id="3916"/>
    <lineage>
        <taxon>Eukaryota</taxon>
        <taxon>Viridiplantae</taxon>
        <taxon>Streptophyta</taxon>
        <taxon>Embryophyta</taxon>
        <taxon>Tracheophyta</taxon>
        <taxon>Spermatophyta</taxon>
        <taxon>Magnoliopsida</taxon>
        <taxon>eudicotyledons</taxon>
        <taxon>Gunneridae</taxon>
        <taxon>Pentapetalae</taxon>
        <taxon>rosids</taxon>
        <taxon>fabids</taxon>
        <taxon>Fabales</taxon>
        <taxon>Fabaceae</taxon>
        <taxon>Papilionoideae</taxon>
        <taxon>50 kb inversion clade</taxon>
        <taxon>NPAAA clade</taxon>
        <taxon>indigoferoid/millettioid clade</taxon>
        <taxon>Phaseoleae</taxon>
        <taxon>Vigna</taxon>
    </lineage>
</organism>
<dbReference type="Proteomes" id="UP000087766">
    <property type="component" value="Chromosome 1"/>
</dbReference>
<name>A0A1S3TR76_VIGRR</name>
<evidence type="ECO:0000313" key="3">
    <source>
        <dbReference type="RefSeq" id="XP_014496222.1"/>
    </source>
</evidence>
<dbReference type="InterPro" id="IPR056924">
    <property type="entry name" value="SH3_Tf2-1"/>
</dbReference>
<reference evidence="2" key="1">
    <citation type="journal article" date="2014" name="Nat. Commun.">
        <title>Genome sequence of mungbean and insights into evolution within Vigna species.</title>
        <authorList>
            <person name="Kang Y.J."/>
            <person name="Kim S.K."/>
            <person name="Kim M.Y."/>
            <person name="Lestari P."/>
            <person name="Kim K.H."/>
            <person name="Ha B.K."/>
            <person name="Jun T.H."/>
            <person name="Hwang W.J."/>
            <person name="Lee T."/>
            <person name="Lee J."/>
            <person name="Shim S."/>
            <person name="Yoon M.Y."/>
            <person name="Jang Y.E."/>
            <person name="Han K.S."/>
            <person name="Taeprayoon P."/>
            <person name="Yoon N."/>
            <person name="Somta P."/>
            <person name="Tanya P."/>
            <person name="Kim K.S."/>
            <person name="Gwag J.G."/>
            <person name="Moon J.K."/>
            <person name="Lee Y.H."/>
            <person name="Park B.S."/>
            <person name="Bombarely A."/>
            <person name="Doyle J.J."/>
            <person name="Jackson S.A."/>
            <person name="Schafleitner R."/>
            <person name="Srinives P."/>
            <person name="Varshney R.K."/>
            <person name="Lee S.H."/>
        </authorList>
    </citation>
    <scope>NUCLEOTIDE SEQUENCE [LARGE SCALE GENOMIC DNA]</scope>
    <source>
        <strain evidence="2">cv. VC1973A</strain>
    </source>
</reference>
<dbReference type="AlphaFoldDB" id="A0A1S3TR76"/>
<proteinExistence type="predicted"/>
<gene>
    <name evidence="3" type="primary">LOC106757886</name>
</gene>
<dbReference type="PANTHER" id="PTHR46148:SF60">
    <property type="entry name" value="CHROMO DOMAIN-CONTAINING PROTEIN"/>
    <property type="match status" value="1"/>
</dbReference>
<dbReference type="STRING" id="3916.A0A1S3TR76"/>
<accession>A0A1S3TR76</accession>
<protein>
    <submittedName>
        <fullName evidence="3">Uncharacterized protein LOC106757886</fullName>
    </submittedName>
</protein>
<dbReference type="Pfam" id="PF24626">
    <property type="entry name" value="SH3_Tf2-1"/>
    <property type="match status" value="1"/>
</dbReference>
<dbReference type="GeneID" id="106757886"/>
<dbReference type="KEGG" id="vra:106757886"/>
<keyword evidence="2" id="KW-1185">Reference proteome</keyword>
<feature type="domain" description="Tf2-1-like SH3-like" evidence="1">
    <location>
        <begin position="24"/>
        <end position="89"/>
    </location>
</feature>
<reference evidence="3" key="2">
    <citation type="submission" date="2025-08" db="UniProtKB">
        <authorList>
            <consortium name="RefSeq"/>
        </authorList>
    </citation>
    <scope>IDENTIFICATION</scope>
    <source>
        <tissue evidence="3">Leaf</tissue>
    </source>
</reference>
<sequence length="163" mass="18791">MRASQSRQKSYTDKKRRPLEFEAGDHVFLRVTHTTGVGKAIRAKKISPRYLGPYQISRRIGLVAYEIAMPPQLANLHTVFHVSQLRKYVPDPSHVLVIEDVQVQEDLSVEMQPIRVEEELTKRPEGKVTRLVKVIWDSRTGDSTWELEEEMKKSCPHLFSGKP</sequence>